<sequence length="491" mass="56701">MYHWHPYRHEGWALYIMLLFPRLRGTRGWDARTLTVVDHRYLKRLDCESKNWTTFRHLLEARIEAGGFLGRDAEVQMLAESLLSNSEKVFHSQELAQEFWSILVGERRHPYPQHCFPGYQAACLMRVLHLAAEEAAAAEDFRRVLKALPSEEQRRIQSAAALATSSASEAAEIPSAWRWPKEPFDPEALRVYVLDATKPTQQEAWDDALAARSIDGKKEDFVEEKAFANLLLNKEGTGEQRKDCGIDPHAYEKGKWYRFLNFKGDCYVYVHNYTRDIIATRPENFAELSEEEKALIKKLGTYIKELPTEIDRIYTKEKAIPVIYGSQSSCEAMKTFFYYDKHSTLLDASKLKRVNSGALEDCRRAMVWSMKLGTTLCIYCGDVMPDFLEKICISKYKDLFPLSLFMYGGMENDLVREKIFRDDEKEGGQCPIRPGFMVCIMIMYDTMGLQMSSMRKEEIAGKIPEFGRMQEIRTYNDDDRIKALAEMSSGK</sequence>
<evidence type="ECO:0000313" key="2">
    <source>
        <dbReference type="EMBL" id="CAK9006188.1"/>
    </source>
</evidence>
<feature type="signal peptide" evidence="1">
    <location>
        <begin position="1"/>
        <end position="28"/>
    </location>
</feature>
<accession>A0ABP0IVT7</accession>
<gene>
    <name evidence="2" type="ORF">SCF082_LOCUS8919</name>
</gene>
<keyword evidence="1" id="KW-0732">Signal</keyword>
<reference evidence="2 3" key="1">
    <citation type="submission" date="2024-02" db="EMBL/GenBank/DDBJ databases">
        <authorList>
            <person name="Chen Y."/>
            <person name="Shah S."/>
            <person name="Dougan E. K."/>
            <person name="Thang M."/>
            <person name="Chan C."/>
        </authorList>
    </citation>
    <scope>NUCLEOTIDE SEQUENCE [LARGE SCALE GENOMIC DNA]</scope>
</reference>
<feature type="chain" id="PRO_5047476347" evidence="1">
    <location>
        <begin position="29"/>
        <end position="491"/>
    </location>
</feature>
<proteinExistence type="predicted"/>
<evidence type="ECO:0000256" key="1">
    <source>
        <dbReference type="SAM" id="SignalP"/>
    </source>
</evidence>
<keyword evidence="3" id="KW-1185">Reference proteome</keyword>
<name>A0ABP0IVT7_9DINO</name>
<protein>
    <submittedName>
        <fullName evidence="2">Uncharacterized protein</fullName>
    </submittedName>
</protein>
<comment type="caution">
    <text evidence="2">The sequence shown here is derived from an EMBL/GenBank/DDBJ whole genome shotgun (WGS) entry which is preliminary data.</text>
</comment>
<evidence type="ECO:0000313" key="3">
    <source>
        <dbReference type="Proteomes" id="UP001642464"/>
    </source>
</evidence>
<dbReference type="EMBL" id="CAXAMM010005136">
    <property type="protein sequence ID" value="CAK9006188.1"/>
    <property type="molecule type" value="Genomic_DNA"/>
</dbReference>
<organism evidence="2 3">
    <name type="scientific">Durusdinium trenchii</name>
    <dbReference type="NCBI Taxonomy" id="1381693"/>
    <lineage>
        <taxon>Eukaryota</taxon>
        <taxon>Sar</taxon>
        <taxon>Alveolata</taxon>
        <taxon>Dinophyceae</taxon>
        <taxon>Suessiales</taxon>
        <taxon>Symbiodiniaceae</taxon>
        <taxon>Durusdinium</taxon>
    </lineage>
</organism>
<dbReference type="Proteomes" id="UP001642464">
    <property type="component" value="Unassembled WGS sequence"/>
</dbReference>